<dbReference type="GO" id="GO:0003824">
    <property type="term" value="F:catalytic activity"/>
    <property type="evidence" value="ECO:0007669"/>
    <property type="project" value="UniProtKB-ARBA"/>
</dbReference>
<gene>
    <name evidence="2" type="ORF">CT690_15755</name>
</gene>
<dbReference type="Proteomes" id="UP000248196">
    <property type="component" value="Unassembled WGS sequence"/>
</dbReference>
<protein>
    <submittedName>
        <fullName evidence="2">Uncharacterized protein</fullName>
    </submittedName>
</protein>
<keyword evidence="1" id="KW-0800">Toxin</keyword>
<dbReference type="GO" id="GO:0090729">
    <property type="term" value="F:toxin activity"/>
    <property type="evidence" value="ECO:0007669"/>
    <property type="project" value="UniProtKB-KW"/>
</dbReference>
<evidence type="ECO:0000256" key="1">
    <source>
        <dbReference type="ARBA" id="ARBA00022656"/>
    </source>
</evidence>
<name>A0A318NWM4_SERPL</name>
<dbReference type="InterPro" id="IPR025157">
    <property type="entry name" value="Hemagglutinin_rpt"/>
</dbReference>
<dbReference type="Pfam" id="PF13332">
    <property type="entry name" value="Fil_haemagg_2"/>
    <property type="match status" value="1"/>
</dbReference>
<dbReference type="OrthoDB" id="2664633at2"/>
<accession>A0A318NWM4</accession>
<dbReference type="RefSeq" id="WP_020457630.1">
    <property type="nucleotide sequence ID" value="NZ_PESE01000004.1"/>
</dbReference>
<comment type="caution">
    <text evidence="2">The sequence shown here is derived from an EMBL/GenBank/DDBJ whole genome shotgun (WGS) entry which is preliminary data.</text>
</comment>
<evidence type="ECO:0000313" key="3">
    <source>
        <dbReference type="Proteomes" id="UP000248196"/>
    </source>
</evidence>
<organism evidence="2 3">
    <name type="scientific">Serratia plymuthica</name>
    <dbReference type="NCBI Taxonomy" id="82996"/>
    <lineage>
        <taxon>Bacteria</taxon>
        <taxon>Pseudomonadati</taxon>
        <taxon>Pseudomonadota</taxon>
        <taxon>Gammaproteobacteria</taxon>
        <taxon>Enterobacterales</taxon>
        <taxon>Yersiniaceae</taxon>
        <taxon>Serratia</taxon>
    </lineage>
</organism>
<sequence>MLHVNTQVNASDELSLSSGCDTVLSGAQALGEKIKVDAGCDLSISSLHDTDDYHSWQKDSSAGASFTFGSMTGSASLSMSQTKIDSEYACVGEQSGLFAGDKGFDINVGKHTQLNGGSRHASPAL</sequence>
<dbReference type="EMBL" id="PESE01000004">
    <property type="protein sequence ID" value="PYD38331.1"/>
    <property type="molecule type" value="Genomic_DNA"/>
</dbReference>
<reference evidence="2 3" key="1">
    <citation type="submission" date="2017-11" db="EMBL/GenBank/DDBJ databases">
        <title>Genome sequence of the oocydin A producing rhizobacterium Serratia plymuthica 4Rx5.</title>
        <authorList>
            <person name="Matilla M.A."/>
            <person name="Udaondo Z."/>
            <person name="Salmond G.P.C."/>
        </authorList>
    </citation>
    <scope>NUCLEOTIDE SEQUENCE [LARGE SCALE GENOMIC DNA]</scope>
    <source>
        <strain evidence="2 3">4Rx5</strain>
    </source>
</reference>
<proteinExistence type="predicted"/>
<dbReference type="AlphaFoldDB" id="A0A318NWM4"/>
<evidence type="ECO:0000313" key="2">
    <source>
        <dbReference type="EMBL" id="PYD38331.1"/>
    </source>
</evidence>